<gene>
    <name evidence="1" type="ORF">V5F89_08630</name>
</gene>
<protein>
    <recommendedName>
        <fullName evidence="3">Aminotransferase class V domain-containing protein</fullName>
    </recommendedName>
</protein>
<evidence type="ECO:0000313" key="1">
    <source>
        <dbReference type="EMBL" id="WWA46351.1"/>
    </source>
</evidence>
<dbReference type="InterPro" id="IPR015421">
    <property type="entry name" value="PyrdxlP-dep_Trfase_major"/>
</dbReference>
<dbReference type="SUPFAM" id="SSF53383">
    <property type="entry name" value="PLP-dependent transferases"/>
    <property type="match status" value="1"/>
</dbReference>
<dbReference type="RefSeq" id="WP_338445251.1">
    <property type="nucleotide sequence ID" value="NZ_CP144918.1"/>
</dbReference>
<evidence type="ECO:0000313" key="2">
    <source>
        <dbReference type="Proteomes" id="UP001335183"/>
    </source>
</evidence>
<dbReference type="EMBL" id="CP144918">
    <property type="protein sequence ID" value="WWA46351.1"/>
    <property type="molecule type" value="Genomic_DNA"/>
</dbReference>
<reference evidence="1 2" key="1">
    <citation type="submission" date="2024-02" db="EMBL/GenBank/DDBJ databases">
        <title>The whole genome sequence of five bacterial samples isolated from Abu Dhabi Sabkha-shore region.</title>
        <authorList>
            <person name="Sudalaimuthuasari N."/>
            <person name="Sarfraz B."/>
            <person name="Tuyisabe J.D."/>
            <person name="Mugisha Ntwali L.D.M."/>
            <person name="Ali A.I.A.A."/>
            <person name="Almansoori S.Z.A."/>
            <person name="Alajami H.S.A."/>
            <person name="Almeqbaali A.A.S."/>
            <person name="Kundu B."/>
            <person name="Saeed E.E."/>
            <person name="Sukumarinath V."/>
            <person name="Mishra A.K."/>
            <person name="Hazzouri K.M."/>
            <person name="Almaskari R."/>
            <person name="Sharma A.K."/>
            <person name="Amiri K.M.A."/>
        </authorList>
    </citation>
    <scope>NUCLEOTIDE SEQUENCE [LARGE SCALE GENOMIC DNA]</scope>
    <source>
        <strain evidence="2">kcgeb_sd</strain>
    </source>
</reference>
<accession>A0ABZ2D525</accession>
<dbReference type="Gene3D" id="3.40.640.10">
    <property type="entry name" value="Type I PLP-dependent aspartate aminotransferase-like (Major domain)"/>
    <property type="match status" value="1"/>
</dbReference>
<name>A0ABZ2D525_9SPHN</name>
<evidence type="ECO:0008006" key="3">
    <source>
        <dbReference type="Google" id="ProtNLM"/>
    </source>
</evidence>
<keyword evidence="2" id="KW-1185">Reference proteome</keyword>
<sequence length="491" mass="52012">MPISTSNLSPDFAADDRTHDLIALLAGGGDERLVLDPETGLNRYMSGPYPRDVLAYASSTANDISPAAFRYLLDRPEVGPAGYAGALDALRRRLRAVFALEKDVGIVFAPSGTDLEYVALAATIGRAPGGVHNVLLGADEVGRGCIHSAAGNFFASRTPLDRTVEAGESVRGLEAVSLSDIPVRCGEGHARSSREIAAAIDREVEWARADERHALVHVVHGSKTGLILPRLAELDRLRARWGDAMTVVVDACQVRLAPGDVAAYLDRGAIVLMTGSKFIGGVPFSGFALVSAAHIRAAPPLPTGFDALFRRAEWPENWPGRQALADDANPGLLARLDGAVFELERFRALPAAAIAAVVDTFQRVLAQELIVPLGLREVETSAEDGASVAADNVDLLKTLVTLDVSMLPSARTFDRAVALHARLARAGIRLGQPVKSVRLPGGEWGGTLRVGLSMPQIAALAAVEPPIRERSLAEPFGTVAAALRQQDVVDA</sequence>
<organism evidence="1 2">
    <name type="scientific">Pelagerythrobacter marensis</name>
    <dbReference type="NCBI Taxonomy" id="543877"/>
    <lineage>
        <taxon>Bacteria</taxon>
        <taxon>Pseudomonadati</taxon>
        <taxon>Pseudomonadota</taxon>
        <taxon>Alphaproteobacteria</taxon>
        <taxon>Sphingomonadales</taxon>
        <taxon>Erythrobacteraceae</taxon>
        <taxon>Pelagerythrobacter</taxon>
    </lineage>
</organism>
<dbReference type="Proteomes" id="UP001335183">
    <property type="component" value="Chromosome"/>
</dbReference>
<dbReference type="InterPro" id="IPR015424">
    <property type="entry name" value="PyrdxlP-dep_Trfase"/>
</dbReference>
<proteinExistence type="predicted"/>